<dbReference type="InterPro" id="IPR017871">
    <property type="entry name" value="ABC_transporter-like_CS"/>
</dbReference>
<dbReference type="STRING" id="1293439.WH87_11040"/>
<dbReference type="Pfam" id="PF00005">
    <property type="entry name" value="ABC_tran"/>
    <property type="match status" value="1"/>
</dbReference>
<keyword evidence="5" id="KW-0067">ATP-binding</keyword>
<dbReference type="PROSITE" id="PS00211">
    <property type="entry name" value="ABC_TRANSPORTER_1"/>
    <property type="match status" value="1"/>
</dbReference>
<dbReference type="InterPro" id="IPR003593">
    <property type="entry name" value="AAA+_ATPase"/>
</dbReference>
<dbReference type="SMART" id="SM00382">
    <property type="entry name" value="AAA"/>
    <property type="match status" value="1"/>
</dbReference>
<dbReference type="GO" id="GO:0005524">
    <property type="term" value="F:ATP binding"/>
    <property type="evidence" value="ECO:0007669"/>
    <property type="project" value="UniProtKB-KW"/>
</dbReference>
<evidence type="ECO:0000256" key="4">
    <source>
        <dbReference type="ARBA" id="ARBA00022741"/>
    </source>
</evidence>
<evidence type="ECO:0000313" key="8">
    <source>
        <dbReference type="Proteomes" id="UP000033411"/>
    </source>
</evidence>
<dbReference type="RefSeq" id="WP_046139114.1">
    <property type="nucleotide sequence ID" value="NZ_LANJ01000016.1"/>
</dbReference>
<dbReference type="InterPro" id="IPR027417">
    <property type="entry name" value="P-loop_NTPase"/>
</dbReference>
<dbReference type="GO" id="GO:0055085">
    <property type="term" value="P:transmembrane transport"/>
    <property type="evidence" value="ECO:0007669"/>
    <property type="project" value="UniProtKB-ARBA"/>
</dbReference>
<evidence type="ECO:0000256" key="1">
    <source>
        <dbReference type="ARBA" id="ARBA00004417"/>
    </source>
</evidence>
<protein>
    <recommendedName>
        <fullName evidence="6">ABC transporter domain-containing protein</fullName>
    </recommendedName>
</protein>
<comment type="caution">
    <text evidence="7">The sequence shown here is derived from an EMBL/GenBank/DDBJ whole genome shotgun (WGS) entry which is preliminary data.</text>
</comment>
<dbReference type="CDD" id="cd03257">
    <property type="entry name" value="ABC_NikE_OppD_transporters"/>
    <property type="match status" value="1"/>
</dbReference>
<evidence type="ECO:0000259" key="6">
    <source>
        <dbReference type="PROSITE" id="PS50893"/>
    </source>
</evidence>
<dbReference type="NCBIfam" id="TIGR01727">
    <property type="entry name" value="oligo_HPY"/>
    <property type="match status" value="1"/>
</dbReference>
<evidence type="ECO:0000256" key="2">
    <source>
        <dbReference type="ARBA" id="ARBA00005417"/>
    </source>
</evidence>
<sequence>MTTGTSVRLDNASVVFLNVIRALDGVSLEIKAGETVGVVGESGSGKSTLCRLLVGLTLPTGGDAQIMGQSVKTALKTDRKAFRRQIQMLMQDAVATLSPRITIGGLMMEAVAIHGLDRQETEARIHTLLERLRLPVSILDRYPHEISGGQARRVGVIRALLLRPSVLVADEPTAGLDVSVQGELLNLLLEFQREMNLTFVMVSHNLHVIKRVTQRTIVMYLGQIVEDAPTATLFKHPAHPYSTTLLSTNPLLSAGGASNAIILQGEVPSNAKPPSGCRFHTRCPVAQPTCSKTMPELTRTEAGSLVRCHFPYSLALPGAHQDT</sequence>
<keyword evidence="4" id="KW-0547">Nucleotide-binding</keyword>
<name>A0A0F5QBN2_9HYPH</name>
<dbReference type="EMBL" id="LANJ01000016">
    <property type="protein sequence ID" value="KKC38128.1"/>
    <property type="molecule type" value="Genomic_DNA"/>
</dbReference>
<evidence type="ECO:0000256" key="5">
    <source>
        <dbReference type="ARBA" id="ARBA00022840"/>
    </source>
</evidence>
<dbReference type="SUPFAM" id="SSF52540">
    <property type="entry name" value="P-loop containing nucleoside triphosphate hydrolases"/>
    <property type="match status" value="1"/>
</dbReference>
<dbReference type="PATRIC" id="fig|1293439.3.peg.1798"/>
<comment type="subcellular location">
    <subcellularLocation>
        <location evidence="1">Cell inner membrane</location>
        <topology evidence="1">Peripheral membrane protein</topology>
    </subcellularLocation>
</comment>
<feature type="domain" description="ABC transporter" evidence="6">
    <location>
        <begin position="7"/>
        <end position="246"/>
    </location>
</feature>
<reference evidence="7 8" key="1">
    <citation type="submission" date="2015-03" db="EMBL/GenBank/DDBJ databases">
        <authorList>
            <person name="Lepp D."/>
            <person name="Hassan Y.I."/>
            <person name="Li X.-Z."/>
            <person name="Zhou T."/>
        </authorList>
    </citation>
    <scope>NUCLEOTIDE SEQUENCE [LARGE SCALE GENOMIC DNA]</scope>
    <source>
        <strain evidence="7 8">E84</strain>
    </source>
</reference>
<dbReference type="PANTHER" id="PTHR43776">
    <property type="entry name" value="TRANSPORT ATP-BINDING PROTEIN"/>
    <property type="match status" value="1"/>
</dbReference>
<gene>
    <name evidence="7" type="ORF">WH87_11040</name>
</gene>
<dbReference type="PROSITE" id="PS50893">
    <property type="entry name" value="ABC_TRANSPORTER_2"/>
    <property type="match status" value="1"/>
</dbReference>
<dbReference type="GO" id="GO:0015833">
    <property type="term" value="P:peptide transport"/>
    <property type="evidence" value="ECO:0007669"/>
    <property type="project" value="InterPro"/>
</dbReference>
<dbReference type="AlphaFoldDB" id="A0A0F5QBN2"/>
<proteinExistence type="inferred from homology"/>
<dbReference type="Gene3D" id="3.40.50.300">
    <property type="entry name" value="P-loop containing nucleotide triphosphate hydrolases"/>
    <property type="match status" value="1"/>
</dbReference>
<dbReference type="GO" id="GO:0016887">
    <property type="term" value="F:ATP hydrolysis activity"/>
    <property type="evidence" value="ECO:0007669"/>
    <property type="project" value="InterPro"/>
</dbReference>
<dbReference type="OrthoDB" id="9815712at2"/>
<dbReference type="InterPro" id="IPR003439">
    <property type="entry name" value="ABC_transporter-like_ATP-bd"/>
</dbReference>
<evidence type="ECO:0000256" key="3">
    <source>
        <dbReference type="ARBA" id="ARBA00022448"/>
    </source>
</evidence>
<keyword evidence="8" id="KW-1185">Reference proteome</keyword>
<keyword evidence="3" id="KW-0813">Transport</keyword>
<accession>A0A0F5QBN2</accession>
<comment type="similarity">
    <text evidence="2">Belongs to the ABC transporter superfamily.</text>
</comment>
<dbReference type="InterPro" id="IPR050319">
    <property type="entry name" value="ABC_transp_ATP-bind"/>
</dbReference>
<organism evidence="7 8">
    <name type="scientific">Devosia epidermidihirudinis</name>
    <dbReference type="NCBI Taxonomy" id="1293439"/>
    <lineage>
        <taxon>Bacteria</taxon>
        <taxon>Pseudomonadati</taxon>
        <taxon>Pseudomonadota</taxon>
        <taxon>Alphaproteobacteria</taxon>
        <taxon>Hyphomicrobiales</taxon>
        <taxon>Devosiaceae</taxon>
        <taxon>Devosia</taxon>
    </lineage>
</organism>
<evidence type="ECO:0000313" key="7">
    <source>
        <dbReference type="EMBL" id="KKC38128.1"/>
    </source>
</evidence>
<dbReference type="Pfam" id="PF08352">
    <property type="entry name" value="oligo_HPY"/>
    <property type="match status" value="1"/>
</dbReference>
<dbReference type="GO" id="GO:0005886">
    <property type="term" value="C:plasma membrane"/>
    <property type="evidence" value="ECO:0007669"/>
    <property type="project" value="UniProtKB-SubCell"/>
</dbReference>
<dbReference type="InterPro" id="IPR013563">
    <property type="entry name" value="Oligopep_ABC_C"/>
</dbReference>
<dbReference type="PANTHER" id="PTHR43776:SF7">
    <property type="entry name" value="D,D-DIPEPTIDE TRANSPORT ATP-BINDING PROTEIN DDPF-RELATED"/>
    <property type="match status" value="1"/>
</dbReference>
<dbReference type="Proteomes" id="UP000033411">
    <property type="component" value="Unassembled WGS sequence"/>
</dbReference>